<dbReference type="InterPro" id="IPR006135">
    <property type="entry name" value="T3SS_substrate_exporter"/>
</dbReference>
<keyword evidence="14" id="KW-0969">Cilium</keyword>
<sequence>MAQEDSGERTEDPTAKRLNESREKGQIPRSRELNTLLLLLASVMGLYMLGEGIIAELASIFENTFQISRDEVFDGMVPLVLLKSVLTDALLVLVPFFALLFVVAIASSVMLGGWSFSVKSLGFKVEKMDPLKGVGRMFGVKGLMELVKALAKFFLVATVAGLLLWSQMEEFLQLGLQAVNVGMAHFVDILFWTMLILVLSLVVVAALDVPFQLWDHKRQLKMSMQEIKDENKQTEGSPEMKGRIRQLQMEVAQRRMMQDVPTADVVITNPDHYAVALRYEQEDSGAPKVVASGIDLVALQIRGIAKEHNVPIVEAPPLARAIYYSAEIGEEIPEGLYVAVAKILAYVYQIDMHQQRRGGKPTSLKDGDLPIPDDLQRD</sequence>
<dbReference type="FunFam" id="3.40.1690.10:FF:000001">
    <property type="entry name" value="Flagellar biosynthetic protein FlhB"/>
    <property type="match status" value="1"/>
</dbReference>
<gene>
    <name evidence="14" type="ORF">MNBD_GAMMA18-932</name>
</gene>
<keyword evidence="6 13" id="KW-0812">Transmembrane</keyword>
<evidence type="ECO:0000256" key="11">
    <source>
        <dbReference type="ARBA" id="ARBA00023225"/>
    </source>
</evidence>
<proteinExistence type="inferred from homology"/>
<comment type="similarity">
    <text evidence="2">Belongs to the type III secretion exporter family.</text>
</comment>
<dbReference type="GO" id="GO:0005886">
    <property type="term" value="C:plasma membrane"/>
    <property type="evidence" value="ECO:0007669"/>
    <property type="project" value="UniProtKB-SubCell"/>
</dbReference>
<keyword evidence="4" id="KW-0813">Transport</keyword>
<evidence type="ECO:0000256" key="1">
    <source>
        <dbReference type="ARBA" id="ARBA00004651"/>
    </source>
</evidence>
<dbReference type="NCBIfam" id="TIGR00328">
    <property type="entry name" value="flhB"/>
    <property type="match status" value="1"/>
</dbReference>
<dbReference type="PRINTS" id="PR00950">
    <property type="entry name" value="TYPE3IMSPROT"/>
</dbReference>
<feature type="transmembrane region" description="Helical" evidence="13">
    <location>
        <begin position="146"/>
        <end position="165"/>
    </location>
</feature>
<keyword evidence="9 13" id="KW-1133">Transmembrane helix</keyword>
<evidence type="ECO:0000256" key="10">
    <source>
        <dbReference type="ARBA" id="ARBA00023136"/>
    </source>
</evidence>
<evidence type="ECO:0000256" key="3">
    <source>
        <dbReference type="ARBA" id="ARBA00021622"/>
    </source>
</evidence>
<keyword evidence="11" id="KW-1006">Bacterial flagellum protein export</keyword>
<evidence type="ECO:0000256" key="2">
    <source>
        <dbReference type="ARBA" id="ARBA00010690"/>
    </source>
</evidence>
<dbReference type="Gene3D" id="3.40.1690.10">
    <property type="entry name" value="secretion proteins EscU"/>
    <property type="match status" value="1"/>
</dbReference>
<evidence type="ECO:0000256" key="7">
    <source>
        <dbReference type="ARBA" id="ARBA00022795"/>
    </source>
</evidence>
<evidence type="ECO:0000256" key="6">
    <source>
        <dbReference type="ARBA" id="ARBA00022692"/>
    </source>
</evidence>
<reference evidence="14" key="1">
    <citation type="submission" date="2018-06" db="EMBL/GenBank/DDBJ databases">
        <authorList>
            <person name="Zhirakovskaya E."/>
        </authorList>
    </citation>
    <scope>NUCLEOTIDE SEQUENCE</scope>
</reference>
<evidence type="ECO:0000313" key="14">
    <source>
        <dbReference type="EMBL" id="VAW84858.1"/>
    </source>
</evidence>
<keyword evidence="10 13" id="KW-0472">Membrane</keyword>
<evidence type="ECO:0000256" key="9">
    <source>
        <dbReference type="ARBA" id="ARBA00022989"/>
    </source>
</evidence>
<feature type="region of interest" description="Disordered" evidence="12">
    <location>
        <begin position="1"/>
        <end position="26"/>
    </location>
</feature>
<feature type="compositionally biased region" description="Basic and acidic residues" evidence="12">
    <location>
        <begin position="363"/>
        <end position="378"/>
    </location>
</feature>
<dbReference type="AlphaFoldDB" id="A0A3B0YV62"/>
<keyword evidence="5" id="KW-1003">Cell membrane</keyword>
<dbReference type="Gene3D" id="6.10.250.2080">
    <property type="match status" value="1"/>
</dbReference>
<dbReference type="GO" id="GO:0044780">
    <property type="term" value="P:bacterial-type flagellum assembly"/>
    <property type="evidence" value="ECO:0007669"/>
    <property type="project" value="InterPro"/>
</dbReference>
<name>A0A3B0YV62_9ZZZZ</name>
<dbReference type="PANTHER" id="PTHR30531">
    <property type="entry name" value="FLAGELLAR BIOSYNTHETIC PROTEIN FLHB"/>
    <property type="match status" value="1"/>
</dbReference>
<evidence type="ECO:0000256" key="5">
    <source>
        <dbReference type="ARBA" id="ARBA00022475"/>
    </source>
</evidence>
<keyword evidence="14" id="KW-0282">Flagellum</keyword>
<protein>
    <recommendedName>
        <fullName evidence="3">Flagellar biosynthetic protein FlhB</fullName>
    </recommendedName>
</protein>
<keyword evidence="7" id="KW-1005">Bacterial flagellum biogenesis</keyword>
<evidence type="ECO:0000256" key="8">
    <source>
        <dbReference type="ARBA" id="ARBA00022927"/>
    </source>
</evidence>
<keyword evidence="8" id="KW-0653">Protein transport</keyword>
<comment type="subcellular location">
    <subcellularLocation>
        <location evidence="1">Cell membrane</location>
        <topology evidence="1">Multi-pass membrane protein</topology>
    </subcellularLocation>
</comment>
<dbReference type="PANTHER" id="PTHR30531:SF12">
    <property type="entry name" value="FLAGELLAR BIOSYNTHETIC PROTEIN FLHB"/>
    <property type="match status" value="1"/>
</dbReference>
<accession>A0A3B0YV62</accession>
<dbReference type="SUPFAM" id="SSF160544">
    <property type="entry name" value="EscU C-terminal domain-like"/>
    <property type="match status" value="1"/>
</dbReference>
<evidence type="ECO:0000256" key="13">
    <source>
        <dbReference type="SAM" id="Phobius"/>
    </source>
</evidence>
<evidence type="ECO:0000256" key="4">
    <source>
        <dbReference type="ARBA" id="ARBA00022448"/>
    </source>
</evidence>
<evidence type="ECO:0000256" key="12">
    <source>
        <dbReference type="SAM" id="MobiDB-lite"/>
    </source>
</evidence>
<dbReference type="EMBL" id="UOFP01000071">
    <property type="protein sequence ID" value="VAW84858.1"/>
    <property type="molecule type" value="Genomic_DNA"/>
</dbReference>
<dbReference type="InterPro" id="IPR029025">
    <property type="entry name" value="T3SS_substrate_exporter_C"/>
</dbReference>
<feature type="region of interest" description="Disordered" evidence="12">
    <location>
        <begin position="357"/>
        <end position="378"/>
    </location>
</feature>
<feature type="transmembrane region" description="Helical" evidence="13">
    <location>
        <begin position="89"/>
        <end position="114"/>
    </location>
</feature>
<organism evidence="14">
    <name type="scientific">hydrothermal vent metagenome</name>
    <dbReference type="NCBI Taxonomy" id="652676"/>
    <lineage>
        <taxon>unclassified sequences</taxon>
        <taxon>metagenomes</taxon>
        <taxon>ecological metagenomes</taxon>
    </lineage>
</organism>
<keyword evidence="14" id="KW-0966">Cell projection</keyword>
<dbReference type="GO" id="GO:0009306">
    <property type="term" value="P:protein secretion"/>
    <property type="evidence" value="ECO:0007669"/>
    <property type="project" value="InterPro"/>
</dbReference>
<dbReference type="Pfam" id="PF01312">
    <property type="entry name" value="Bac_export_2"/>
    <property type="match status" value="1"/>
</dbReference>
<dbReference type="InterPro" id="IPR006136">
    <property type="entry name" value="FlhB"/>
</dbReference>
<feature type="transmembrane region" description="Helical" evidence="13">
    <location>
        <begin position="189"/>
        <end position="214"/>
    </location>
</feature>
<feature type="transmembrane region" description="Helical" evidence="13">
    <location>
        <begin position="36"/>
        <end position="61"/>
    </location>
</feature>